<dbReference type="GO" id="GO:0071111">
    <property type="term" value="F:cyclic-guanylate-specific phosphodiesterase activity"/>
    <property type="evidence" value="ECO:0007669"/>
    <property type="project" value="InterPro"/>
</dbReference>
<dbReference type="InterPro" id="IPR033419">
    <property type="entry name" value="GAPES3"/>
</dbReference>
<dbReference type="CDD" id="cd01948">
    <property type="entry name" value="EAL"/>
    <property type="match status" value="1"/>
</dbReference>
<keyword evidence="1" id="KW-0812">Transmembrane</keyword>
<dbReference type="PROSITE" id="PS50887">
    <property type="entry name" value="GGDEF"/>
    <property type="match status" value="1"/>
</dbReference>
<dbReference type="InterPro" id="IPR050706">
    <property type="entry name" value="Cyclic-di-GMP_PDE-like"/>
</dbReference>
<proteinExistence type="predicted"/>
<feature type="transmembrane region" description="Helical" evidence="1">
    <location>
        <begin position="12"/>
        <end position="30"/>
    </location>
</feature>
<reference evidence="5" key="1">
    <citation type="submission" date="2017-09" db="EMBL/GenBank/DDBJ databases">
        <title>FDA dAtabase for Regulatory Grade micrObial Sequences (FDA-ARGOS): Supporting development and validation of Infectious Disease Dx tests.</title>
        <authorList>
            <person name="Minogue T."/>
            <person name="Wolcott M."/>
            <person name="Wasieloski L."/>
            <person name="Aguilar W."/>
            <person name="Moore D."/>
            <person name="Tallon L."/>
            <person name="Sadzewicz L."/>
            <person name="Ott S."/>
            <person name="Zhao X."/>
            <person name="Nagaraj S."/>
            <person name="Vavikolanu K."/>
            <person name="Aluvathingal J."/>
            <person name="Nadendla S."/>
            <person name="Sichtig H."/>
        </authorList>
    </citation>
    <scope>NUCLEOTIDE SEQUENCE [LARGE SCALE GENOMIC DNA]</scope>
    <source>
        <strain evidence="5">FDAARGOS_387</strain>
    </source>
</reference>
<dbReference type="SUPFAM" id="SSF141868">
    <property type="entry name" value="EAL domain-like"/>
    <property type="match status" value="1"/>
</dbReference>
<dbReference type="PROSITE" id="PS50883">
    <property type="entry name" value="EAL"/>
    <property type="match status" value="1"/>
</dbReference>
<dbReference type="Pfam" id="PF17154">
    <property type="entry name" value="GAPES3"/>
    <property type="match status" value="1"/>
</dbReference>
<protein>
    <submittedName>
        <fullName evidence="4">Biofilm formation regulator HmsP</fullName>
    </submittedName>
</protein>
<dbReference type="PANTHER" id="PTHR33121">
    <property type="entry name" value="CYCLIC DI-GMP PHOSPHODIESTERASE PDEF"/>
    <property type="match status" value="1"/>
</dbReference>
<dbReference type="SUPFAM" id="SSF55073">
    <property type="entry name" value="Nucleotide cyclase"/>
    <property type="match status" value="1"/>
</dbReference>
<dbReference type="Gene3D" id="6.10.340.10">
    <property type="match status" value="1"/>
</dbReference>
<evidence type="ECO:0000313" key="5">
    <source>
        <dbReference type="Proteomes" id="UP000224974"/>
    </source>
</evidence>
<keyword evidence="1" id="KW-1133">Transmembrane helix</keyword>
<dbReference type="InterPro" id="IPR029787">
    <property type="entry name" value="Nucleotide_cyclase"/>
</dbReference>
<dbReference type="AlphaFoldDB" id="A0A2C6DGZ0"/>
<dbReference type="InterPro" id="IPR000160">
    <property type="entry name" value="GGDEF_dom"/>
</dbReference>
<dbReference type="SMART" id="SM00267">
    <property type="entry name" value="GGDEF"/>
    <property type="match status" value="1"/>
</dbReference>
<comment type="caution">
    <text evidence="4">The sequence shown here is derived from an EMBL/GenBank/DDBJ whole genome shotgun (WGS) entry which is preliminary data.</text>
</comment>
<feature type="domain" description="EAL" evidence="2">
    <location>
        <begin position="416"/>
        <end position="666"/>
    </location>
</feature>
<organism evidence="4 5">
    <name type="scientific">Budvicia aquatica</name>
    <dbReference type="NCBI Taxonomy" id="82979"/>
    <lineage>
        <taxon>Bacteria</taxon>
        <taxon>Pseudomonadati</taxon>
        <taxon>Pseudomonadota</taxon>
        <taxon>Gammaproteobacteria</taxon>
        <taxon>Enterobacterales</taxon>
        <taxon>Budviciaceae</taxon>
        <taxon>Budvicia</taxon>
    </lineage>
</organism>
<keyword evidence="1" id="KW-0472">Membrane</keyword>
<dbReference type="InterPro" id="IPR043128">
    <property type="entry name" value="Rev_trsase/Diguanyl_cyclase"/>
</dbReference>
<dbReference type="CDD" id="cd01949">
    <property type="entry name" value="GGDEF"/>
    <property type="match status" value="1"/>
</dbReference>
<dbReference type="NCBIfam" id="NF008807">
    <property type="entry name" value="PRK11829.1"/>
    <property type="match status" value="1"/>
</dbReference>
<dbReference type="PANTHER" id="PTHR33121:SF77">
    <property type="entry name" value="CYCLIC DI-GMP PHOSPHODIESTERASE PDEK-RELATED"/>
    <property type="match status" value="1"/>
</dbReference>
<gene>
    <name evidence="4" type="ORF">CRN84_01025</name>
</gene>
<dbReference type="Gene3D" id="3.30.70.270">
    <property type="match status" value="1"/>
</dbReference>
<feature type="domain" description="GGDEF" evidence="3">
    <location>
        <begin position="274"/>
        <end position="407"/>
    </location>
</feature>
<sequence length="666" mass="75852">MLLVKRSLTIKQMSLVTIVALATICIFIIVQMFDFIQQRKNDYAIQLDNIAYSVTQPLERALWDQNYKDIQKTLDSLIEIGMLSKASVVIHSELISIHSRGIQFGNVPDYFSQLLSLPITTSIPLYSPEHYAIDPLPMGYLILEADSYKLYQYTLHKLSTVLATYLLLALMLSISISWFLNRLLVYPLRNIANDLRLQSSENIQYHQLTLPIRHQDDELGMLVRNYNRNQQALVKAHSQLSRMSTRDPLTDLPNYSLFQELLRQQLNNSTQSKAVFSLLFINLDSLKEVSRVVGQEQGDRFLVDVAGRIKSLLSENCVLARMQGEELIVLNRSNETPLQVMQLAQRLMEQIVLPVNINEFHLSPIASMGIAQYPNDGETVDRLIGNAQSAMLLAQRRGKNQILFFEPDMTNAIQSRLRLESEIVRGIKENQFRLYLQPQINMVSGKVYGAEALIRWHYAENDIRFPQDFIPLAEEAGLILQLGHWVVEEACQILTEWSLQGIPLTLSVNISALQLLQPNAINRLELLLERYSFSPEKLTIELTETAYIYDLAAVLPLLTQIQNLGISIALDDFGTGYCNLNYLKRLPVNLLKIDKSFIDSVPRDGDLVLIVKSIAQTLDLKVVAEGVETQEQADWLVSQGINFAQGYLFSQALPYDVFKQRYITTL</sequence>
<evidence type="ECO:0000313" key="4">
    <source>
        <dbReference type="EMBL" id="PHI28024.1"/>
    </source>
</evidence>
<name>A0A2C6DGZ0_9GAMM</name>
<feature type="transmembrane region" description="Helical" evidence="1">
    <location>
        <begin position="158"/>
        <end position="180"/>
    </location>
</feature>
<dbReference type="InterPro" id="IPR001633">
    <property type="entry name" value="EAL_dom"/>
</dbReference>
<dbReference type="Pfam" id="PF00990">
    <property type="entry name" value="GGDEF"/>
    <property type="match status" value="1"/>
</dbReference>
<dbReference type="EMBL" id="PDDX01000001">
    <property type="protein sequence ID" value="PHI28024.1"/>
    <property type="molecule type" value="Genomic_DNA"/>
</dbReference>
<dbReference type="Pfam" id="PF00563">
    <property type="entry name" value="EAL"/>
    <property type="match status" value="1"/>
</dbReference>
<dbReference type="SMART" id="SM00052">
    <property type="entry name" value="EAL"/>
    <property type="match status" value="1"/>
</dbReference>
<dbReference type="OrthoDB" id="9804951at2"/>
<dbReference type="STRING" id="1111728.GCA_000427805_04762"/>
<dbReference type="InterPro" id="IPR035919">
    <property type="entry name" value="EAL_sf"/>
</dbReference>
<evidence type="ECO:0000256" key="1">
    <source>
        <dbReference type="SAM" id="Phobius"/>
    </source>
</evidence>
<evidence type="ECO:0000259" key="2">
    <source>
        <dbReference type="PROSITE" id="PS50883"/>
    </source>
</evidence>
<accession>A0A2C6DGZ0</accession>
<dbReference type="Proteomes" id="UP000224974">
    <property type="component" value="Unassembled WGS sequence"/>
</dbReference>
<evidence type="ECO:0000259" key="3">
    <source>
        <dbReference type="PROSITE" id="PS50887"/>
    </source>
</evidence>
<dbReference type="NCBIfam" id="TIGR00254">
    <property type="entry name" value="GGDEF"/>
    <property type="match status" value="1"/>
</dbReference>
<keyword evidence="5" id="KW-1185">Reference proteome</keyword>
<dbReference type="Gene3D" id="3.20.20.450">
    <property type="entry name" value="EAL domain"/>
    <property type="match status" value="1"/>
</dbReference>